<dbReference type="Gene3D" id="3.40.50.12710">
    <property type="match status" value="1"/>
</dbReference>
<organism evidence="3 4">
    <name type="scientific">Candidatus Ichthyocystis hellenicum</name>
    <dbReference type="NCBI Taxonomy" id="1561003"/>
    <lineage>
        <taxon>Bacteria</taxon>
        <taxon>Pseudomonadati</taxon>
        <taxon>Pseudomonadota</taxon>
        <taxon>Betaproteobacteria</taxon>
        <taxon>Burkholderiales</taxon>
        <taxon>Candidatus Ichthyocystis</taxon>
    </lineage>
</organism>
<dbReference type="AlphaFoldDB" id="A0A0S4M0Q8"/>
<dbReference type="OrthoDB" id="9794208at2"/>
<evidence type="ECO:0000313" key="4">
    <source>
        <dbReference type="Proteomes" id="UP000198651"/>
    </source>
</evidence>
<dbReference type="STRING" id="1561003.Ark11_0538"/>
<dbReference type="InterPro" id="IPR029063">
    <property type="entry name" value="SAM-dependent_MTases_sf"/>
</dbReference>
<gene>
    <name evidence="3" type="ORF">Ark11_0538</name>
</gene>
<keyword evidence="4" id="KW-1185">Reference proteome</keyword>
<evidence type="ECO:0000256" key="2">
    <source>
        <dbReference type="ARBA" id="ARBA00022679"/>
    </source>
</evidence>
<evidence type="ECO:0000313" key="3">
    <source>
        <dbReference type="EMBL" id="CUT17383.1"/>
    </source>
</evidence>
<protein>
    <submittedName>
        <fullName evidence="3">Putative SAM-dependent methyltransferase</fullName>
    </submittedName>
</protein>
<keyword evidence="1 3" id="KW-0489">Methyltransferase</keyword>
<dbReference type="PANTHER" id="PTHR12049:SF7">
    <property type="entry name" value="PROTEIN ARGININE METHYLTRANSFERASE NDUFAF7, MITOCHONDRIAL"/>
    <property type="match status" value="1"/>
</dbReference>
<dbReference type="GO" id="GO:0032259">
    <property type="term" value="P:methylation"/>
    <property type="evidence" value="ECO:0007669"/>
    <property type="project" value="UniProtKB-KW"/>
</dbReference>
<dbReference type="Pfam" id="PF02636">
    <property type="entry name" value="Methyltransf_28"/>
    <property type="match status" value="1"/>
</dbReference>
<dbReference type="RefSeq" id="WP_092342268.1">
    <property type="nucleotide sequence ID" value="NZ_FLSL01000101.1"/>
</dbReference>
<dbReference type="PANTHER" id="PTHR12049">
    <property type="entry name" value="PROTEIN ARGININE METHYLTRANSFERASE NDUFAF7, MITOCHONDRIAL"/>
    <property type="match status" value="1"/>
</dbReference>
<dbReference type="Proteomes" id="UP000198651">
    <property type="component" value="Chromosome I"/>
</dbReference>
<keyword evidence="2 3" id="KW-0808">Transferase</keyword>
<proteinExistence type="predicted"/>
<dbReference type="SUPFAM" id="SSF53335">
    <property type="entry name" value="S-adenosyl-L-methionine-dependent methyltransferases"/>
    <property type="match status" value="1"/>
</dbReference>
<evidence type="ECO:0000256" key="1">
    <source>
        <dbReference type="ARBA" id="ARBA00022603"/>
    </source>
</evidence>
<reference evidence="4" key="1">
    <citation type="submission" date="2015-11" db="EMBL/GenBank/DDBJ databases">
        <authorList>
            <person name="Seth-Smith H.M.B."/>
        </authorList>
    </citation>
    <scope>NUCLEOTIDE SEQUENCE [LARGE SCALE GENOMIC DNA]</scope>
    <source>
        <strain evidence="4">2013Ark11</strain>
    </source>
</reference>
<dbReference type="GO" id="GO:0035243">
    <property type="term" value="F:protein-arginine omega-N symmetric methyltransferase activity"/>
    <property type="evidence" value="ECO:0007669"/>
    <property type="project" value="TreeGrafter"/>
</dbReference>
<dbReference type="EMBL" id="LN906597">
    <property type="protein sequence ID" value="CUT17383.1"/>
    <property type="molecule type" value="Genomic_DNA"/>
</dbReference>
<dbReference type="InterPro" id="IPR003788">
    <property type="entry name" value="NDUFAF7"/>
</dbReference>
<sequence length="379" mass="43027">MNPLVKKIISTIKNNSDIWIPFSTFMEMALYENGLGYYNSQTIQPFGKTGDFFTAPTLSCHLGQALITQWEPLLRSETCDITELGAGDGSLACTICSEIERRGIPLRNYKIYEISPHLKNIQEKNIKNRLSNNMASQIKWIDSLPPSCSQGIIFGNEIIDAIPCELLRWTNDQIWRSGITIDHNNQLVFKWRLLDHSGPDKLLQQQANEIHAYLKEQESLPYESEIHPQAQLFFEKVAEHLDKGILQLIDYGFEASVYYMPSRSRGTLMCHHQHLAHDNLLANVGSQDISCHVNFSLLAQTAHRLGLTLCGYISQGQFLVNLLQSSANIFSINNPKDAQCLQILTSPHEMGELFKIITWEKNLDLDLPSFSAGDRSYRL</sequence>
<name>A0A0S4M0Q8_9BURK</name>
<accession>A0A0S4M0Q8</accession>
<dbReference type="InterPro" id="IPR038375">
    <property type="entry name" value="NDUFAF7_sf"/>
</dbReference>